<evidence type="ECO:0000313" key="10">
    <source>
        <dbReference type="Proteomes" id="UP001489004"/>
    </source>
</evidence>
<reference evidence="9 10" key="1">
    <citation type="journal article" date="2024" name="Nat. Commun.">
        <title>Phylogenomics reveals the evolutionary origins of lichenization in chlorophyte algae.</title>
        <authorList>
            <person name="Puginier C."/>
            <person name="Libourel C."/>
            <person name="Otte J."/>
            <person name="Skaloud P."/>
            <person name="Haon M."/>
            <person name="Grisel S."/>
            <person name="Petersen M."/>
            <person name="Berrin J.G."/>
            <person name="Delaux P.M."/>
            <person name="Dal Grande F."/>
            <person name="Keller J."/>
        </authorList>
    </citation>
    <scope>NUCLEOTIDE SEQUENCE [LARGE SCALE GENOMIC DNA]</scope>
    <source>
        <strain evidence="9 10">SAG 2043</strain>
    </source>
</reference>
<dbReference type="InterPro" id="IPR011993">
    <property type="entry name" value="PH-like_dom_sf"/>
</dbReference>
<evidence type="ECO:0000256" key="1">
    <source>
        <dbReference type="ARBA" id="ARBA00009697"/>
    </source>
</evidence>
<name>A0AAW1Q683_9CHLO</name>
<comment type="subunit">
    <text evidence="6">Component of the endosomal sorting complex required for transport II (ESCRT-II).</text>
</comment>
<keyword evidence="4 6" id="KW-0653">Protein transport</keyword>
<evidence type="ECO:0000313" key="9">
    <source>
        <dbReference type="EMBL" id="KAK9816797.1"/>
    </source>
</evidence>
<dbReference type="InterPro" id="IPR015940">
    <property type="entry name" value="UBA"/>
</dbReference>
<evidence type="ECO:0000256" key="3">
    <source>
        <dbReference type="ARBA" id="ARBA00022753"/>
    </source>
</evidence>
<dbReference type="SMART" id="SM00165">
    <property type="entry name" value="UBA"/>
    <property type="match status" value="1"/>
</dbReference>
<dbReference type="EMBL" id="JALJOR010000005">
    <property type="protein sequence ID" value="KAK9816797.1"/>
    <property type="molecule type" value="Genomic_DNA"/>
</dbReference>
<keyword evidence="3 6" id="KW-0967">Endosome</keyword>
<comment type="similarity">
    <text evidence="1 6">Belongs to the VPS36 family.</text>
</comment>
<dbReference type="InterPro" id="IPR040608">
    <property type="entry name" value="Snf8/Vps36"/>
</dbReference>
<dbReference type="PROSITE" id="PS51495">
    <property type="entry name" value="GLUE"/>
    <property type="match status" value="1"/>
</dbReference>
<keyword evidence="6" id="KW-0963">Cytoplasm</keyword>
<dbReference type="SUPFAM" id="SSF50729">
    <property type="entry name" value="PH domain-like"/>
    <property type="match status" value="1"/>
</dbReference>
<accession>A0AAW1Q683</accession>
<protein>
    <recommendedName>
        <fullName evidence="6">Vacuolar protein-sorting-associated protein 36</fullName>
    </recommendedName>
    <alternativeName>
        <fullName evidence="6">ESCRT-II complex subunit VPS36</fullName>
    </alternativeName>
</protein>
<dbReference type="GO" id="GO:0032266">
    <property type="term" value="F:phosphatidylinositol-3-phosphate binding"/>
    <property type="evidence" value="ECO:0007669"/>
    <property type="project" value="UniProtKB-UniRule"/>
</dbReference>
<proteinExistence type="inferred from homology"/>
<evidence type="ECO:0000259" key="8">
    <source>
        <dbReference type="PROSITE" id="PS51495"/>
    </source>
</evidence>
<dbReference type="PANTHER" id="PTHR13128">
    <property type="entry name" value="VACUOLAR PROTEIN-SORTING-ASSOCIATED PROTEIN 36"/>
    <property type="match status" value="1"/>
</dbReference>
<dbReference type="InterPro" id="IPR009060">
    <property type="entry name" value="UBA-like_sf"/>
</dbReference>
<dbReference type="Proteomes" id="UP001489004">
    <property type="component" value="Unassembled WGS sequence"/>
</dbReference>
<keyword evidence="10" id="KW-1185">Reference proteome</keyword>
<dbReference type="SUPFAM" id="SSF46934">
    <property type="entry name" value="UBA-like"/>
    <property type="match status" value="1"/>
</dbReference>
<dbReference type="FunFam" id="1.10.10.10:FF:000368">
    <property type="entry name" value="vacuolar protein sorting-associated protein 36-like"/>
    <property type="match status" value="1"/>
</dbReference>
<evidence type="ECO:0000259" key="7">
    <source>
        <dbReference type="PROSITE" id="PS50030"/>
    </source>
</evidence>
<comment type="caution">
    <text evidence="9">The sequence shown here is derived from an EMBL/GenBank/DDBJ whole genome shotgun (WGS) entry which is preliminary data.</text>
</comment>
<sequence length="571" mass="60884">MIVLDPVQTGADGRPQLHPGEVQLTTLGKVDLQFVEGEGGSGGLLRGEHEDGQVVLTSHRCIWLDCAASPRTGASCAFPLSAVHDVQLRASHVWSSPKVRFFVHLTQDQRPAAGRRGSVRIEELKLAGRNPDRFAELARRAVEQRAWENSTISAPLPQYPPAMALANQPYTAAQPDQQPQQYPPAHWPPAQYPPPVFGAGSTAAHAGTAAVAHTAFLDARPSGCGPGPLGAGPLAAGLGGLGAPVGPHTAVETEKMEQLCAMGFLRHRVLKALEITNNAGFEEVTNWLFLHEGDSSLDDPLPGGLPDDWTLIHAPQAAVPQLKASQAGVAGLLRREQQLASDTDRSLEQAFTDLRALMATAQDMVQLAERFRAALASAGSEGTPGPGQEEWMDREMEADLISMGLAAPVTKESAGAAYHQQLARQVADFLQRRLDRVGGMMPLPDVYCLFNRARGAELVSPDDLLAALQLLPHIGAPLRLHRFASGVLVVQSNSHNEDEVCSRIGELVQAGEGLGPALTASDVARALTIPVAIAAEHLLTAESRGVLCRDDGPEGLRFFANFFASVPMPVY</sequence>
<evidence type="ECO:0000256" key="5">
    <source>
        <dbReference type="ARBA" id="ARBA00023054"/>
    </source>
</evidence>
<dbReference type="InterPro" id="IPR036388">
    <property type="entry name" value="WH-like_DNA-bd_sf"/>
</dbReference>
<dbReference type="AlphaFoldDB" id="A0AAW1Q683"/>
<evidence type="ECO:0000256" key="6">
    <source>
        <dbReference type="RuleBase" id="RU367095"/>
    </source>
</evidence>
<dbReference type="Gene3D" id="1.10.8.10">
    <property type="entry name" value="DNA helicase RuvA subunit, C-terminal domain"/>
    <property type="match status" value="1"/>
</dbReference>
<keyword evidence="5" id="KW-0175">Coiled coil</keyword>
<feature type="domain" description="GLUE N-terminal" evidence="8">
    <location>
        <begin position="7"/>
        <end position="154"/>
    </location>
</feature>
<dbReference type="GO" id="GO:0031902">
    <property type="term" value="C:late endosome membrane"/>
    <property type="evidence" value="ECO:0007669"/>
    <property type="project" value="UniProtKB-UniRule"/>
</dbReference>
<dbReference type="InterPro" id="IPR037855">
    <property type="entry name" value="Vps36"/>
</dbReference>
<keyword evidence="2 6" id="KW-0813">Transport</keyword>
<dbReference type="GO" id="GO:0000814">
    <property type="term" value="C:ESCRT II complex"/>
    <property type="evidence" value="ECO:0007669"/>
    <property type="project" value="UniProtKB-UniRule"/>
</dbReference>
<dbReference type="Pfam" id="PF22562">
    <property type="entry name" value="UBA_7"/>
    <property type="match status" value="1"/>
</dbReference>
<dbReference type="SUPFAM" id="SSF46785">
    <property type="entry name" value="Winged helix' DNA-binding domain"/>
    <property type="match status" value="1"/>
</dbReference>
<dbReference type="Pfam" id="PF04157">
    <property type="entry name" value="EAP30"/>
    <property type="match status" value="1"/>
</dbReference>
<dbReference type="GO" id="GO:0043328">
    <property type="term" value="P:protein transport to vacuole involved in ubiquitin-dependent protein catabolic process via the multivesicular body sorting pathway"/>
    <property type="evidence" value="ECO:0007669"/>
    <property type="project" value="UniProtKB-UniRule"/>
</dbReference>
<evidence type="ECO:0000256" key="2">
    <source>
        <dbReference type="ARBA" id="ARBA00022448"/>
    </source>
</evidence>
<dbReference type="Gene3D" id="2.30.29.30">
    <property type="entry name" value="Pleckstrin-homology domain (PH domain)/Phosphotyrosine-binding domain (PTB)"/>
    <property type="match status" value="1"/>
</dbReference>
<dbReference type="Gene3D" id="1.10.10.10">
    <property type="entry name" value="Winged helix-like DNA-binding domain superfamily/Winged helix DNA-binding domain"/>
    <property type="match status" value="2"/>
</dbReference>
<dbReference type="InterPro" id="IPR021648">
    <property type="entry name" value="GLUE_dom"/>
</dbReference>
<organism evidence="9 10">
    <name type="scientific">[Myrmecia] bisecta</name>
    <dbReference type="NCBI Taxonomy" id="41462"/>
    <lineage>
        <taxon>Eukaryota</taxon>
        <taxon>Viridiplantae</taxon>
        <taxon>Chlorophyta</taxon>
        <taxon>core chlorophytes</taxon>
        <taxon>Trebouxiophyceae</taxon>
        <taxon>Trebouxiales</taxon>
        <taxon>Trebouxiaceae</taxon>
        <taxon>Myrmecia</taxon>
    </lineage>
</organism>
<dbReference type="PANTHER" id="PTHR13128:SF12">
    <property type="entry name" value="VACUOLAR PROTEIN-SORTING-ASSOCIATED PROTEIN 36"/>
    <property type="match status" value="1"/>
</dbReference>
<dbReference type="InterPro" id="IPR036390">
    <property type="entry name" value="WH_DNA-bd_sf"/>
</dbReference>
<comment type="function">
    <text evidence="6">Component of the ESCRT-II complex (endosomal sorting complex required for transport II), which is required for multivesicular body (MVB) formation and sorting of endosomal cargo proteins into MVBs.</text>
</comment>
<dbReference type="PROSITE" id="PS50030">
    <property type="entry name" value="UBA"/>
    <property type="match status" value="1"/>
</dbReference>
<feature type="domain" description="UBA" evidence="7">
    <location>
        <begin position="250"/>
        <end position="291"/>
    </location>
</feature>
<dbReference type="Pfam" id="PF11605">
    <property type="entry name" value="Vps36_ESCRT-II"/>
    <property type="match status" value="1"/>
</dbReference>
<gene>
    <name evidence="9" type="ORF">WJX72_005199</name>
</gene>
<comment type="subcellular location">
    <subcellularLocation>
        <location evidence="6">Cytoplasm</location>
    </subcellularLocation>
    <subcellularLocation>
        <location evidence="6">Endosome</location>
    </subcellularLocation>
</comment>
<evidence type="ECO:0000256" key="4">
    <source>
        <dbReference type="ARBA" id="ARBA00022927"/>
    </source>
</evidence>
<dbReference type="Gene3D" id="6.10.140.260">
    <property type="match status" value="1"/>
</dbReference>
<dbReference type="FunFam" id="1.10.10.10:FF:000165">
    <property type="entry name" value="Vacuolar protein sorting protein (Vps36)"/>
    <property type="match status" value="1"/>
</dbReference>
<dbReference type="GO" id="GO:0043130">
    <property type="term" value="F:ubiquitin binding"/>
    <property type="evidence" value="ECO:0007669"/>
    <property type="project" value="UniProtKB-UniRule"/>
</dbReference>